<evidence type="ECO:0000313" key="3">
    <source>
        <dbReference type="Proteomes" id="UP000245391"/>
    </source>
</evidence>
<gene>
    <name evidence="2" type="ORF">DF947_12940</name>
</gene>
<keyword evidence="3" id="KW-1185">Reference proteome</keyword>
<dbReference type="PANTHER" id="PTHR41339">
    <property type="entry name" value="LIPL48"/>
    <property type="match status" value="1"/>
</dbReference>
<evidence type="ECO:0000313" key="2">
    <source>
        <dbReference type="EMBL" id="PWS31493.1"/>
    </source>
</evidence>
<organism evidence="2 3">
    <name type="scientific">Pedobacter paludis</name>
    <dbReference type="NCBI Taxonomy" id="2203212"/>
    <lineage>
        <taxon>Bacteria</taxon>
        <taxon>Pseudomonadati</taxon>
        <taxon>Bacteroidota</taxon>
        <taxon>Sphingobacteriia</taxon>
        <taxon>Sphingobacteriales</taxon>
        <taxon>Sphingobacteriaceae</taxon>
        <taxon>Pedobacter</taxon>
    </lineage>
</organism>
<dbReference type="OrthoDB" id="1521716at2"/>
<accession>A0A317EZU1</accession>
<sequence length="490" mass="50783">MKNQFLLLALSVVLFATSCKKNVIVEGPSTEVPGGGSTSNVVEVSGEISANTTWSASKIYLLKGFVFVSNGATLTIEAGTIIKGDKATKGTLVVTRGSKINATGTADKPIVFTSALAAGARSQGDWGGVILLGKAPVNQGNDVKIEGGLVQPTGKDEKAYIYYGGTDAADNSGTMKYVRIEFAGIAYSVDNEINGLTMGGVGNGTTLDYIQVYRSGDDAFEWFGGTVNAKHLLAIGTWDDDFDTDFGYSGNVQFALAQRVSTVADQSQSNGFESDNNATGTDQTPKTSAVFSNVTILGPIRAAGGAYNANYYHGAQIRRNSSISILNSVISGFPIGLYIDDTKVVTAGSTSANFSAGNMVIANNLIYGTKTTEVIVSNAAAAATIEAKLRVDNIFTQGSFANALFTGPYLYTTDFGSATATPLPTLGTANFTLATGSLAATGAAFTNAKVSGAFFTQVAYKGAFGTDNWASGWAESDAQALAYTTPGAVK</sequence>
<dbReference type="Proteomes" id="UP000245391">
    <property type="component" value="Unassembled WGS sequence"/>
</dbReference>
<dbReference type="RefSeq" id="WP_109930406.1">
    <property type="nucleotide sequence ID" value="NZ_QGNY01000004.1"/>
</dbReference>
<dbReference type="PANTHER" id="PTHR41339:SF1">
    <property type="entry name" value="SECRETED PROTEIN"/>
    <property type="match status" value="1"/>
</dbReference>
<dbReference type="EMBL" id="QGNY01000004">
    <property type="protein sequence ID" value="PWS31493.1"/>
    <property type="molecule type" value="Genomic_DNA"/>
</dbReference>
<feature type="region of interest" description="Disordered" evidence="1">
    <location>
        <begin position="267"/>
        <end position="286"/>
    </location>
</feature>
<evidence type="ECO:0000256" key="1">
    <source>
        <dbReference type="SAM" id="MobiDB-lite"/>
    </source>
</evidence>
<evidence type="ECO:0008006" key="4">
    <source>
        <dbReference type="Google" id="ProtNLM"/>
    </source>
</evidence>
<name>A0A317EZU1_9SPHI</name>
<dbReference type="AlphaFoldDB" id="A0A317EZU1"/>
<dbReference type="PROSITE" id="PS51257">
    <property type="entry name" value="PROKAR_LIPOPROTEIN"/>
    <property type="match status" value="1"/>
</dbReference>
<comment type="caution">
    <text evidence="2">The sequence shown here is derived from an EMBL/GenBank/DDBJ whole genome shotgun (WGS) entry which is preliminary data.</text>
</comment>
<reference evidence="3" key="1">
    <citation type="submission" date="2018-05" db="EMBL/GenBank/DDBJ databases">
        <title>Pedobacter paludis sp. nov., isolated from wetland soil.</title>
        <authorList>
            <person name="Zhang Y."/>
        </authorList>
    </citation>
    <scope>NUCLEOTIDE SEQUENCE [LARGE SCALE GENOMIC DNA]</scope>
    <source>
        <strain evidence="3">R-8</strain>
    </source>
</reference>
<protein>
    <recommendedName>
        <fullName evidence="4">T9SS C-terminal target domain-containing protein</fullName>
    </recommendedName>
</protein>
<proteinExistence type="predicted"/>